<dbReference type="GO" id="GO:0016787">
    <property type="term" value="F:hydrolase activity"/>
    <property type="evidence" value="ECO:0007669"/>
    <property type="project" value="UniProtKB-KW"/>
</dbReference>
<evidence type="ECO:0000313" key="8">
    <source>
        <dbReference type="Proteomes" id="UP000322530"/>
    </source>
</evidence>
<evidence type="ECO:0000256" key="2">
    <source>
        <dbReference type="ARBA" id="ARBA00007749"/>
    </source>
</evidence>
<feature type="domain" description="Metallo-beta-lactamase" evidence="6">
    <location>
        <begin position="86"/>
        <end position="298"/>
    </location>
</feature>
<dbReference type="EMBL" id="BIXY01000026">
    <property type="protein sequence ID" value="GCF08558.1"/>
    <property type="molecule type" value="Genomic_DNA"/>
</dbReference>
<evidence type="ECO:0000256" key="4">
    <source>
        <dbReference type="ARBA" id="ARBA00022801"/>
    </source>
</evidence>
<dbReference type="PANTHER" id="PTHR42978:SF2">
    <property type="entry name" value="102 KBASES UNSTABLE REGION: FROM 1 TO 119443"/>
    <property type="match status" value="1"/>
</dbReference>
<evidence type="ECO:0000259" key="6">
    <source>
        <dbReference type="SMART" id="SM00849"/>
    </source>
</evidence>
<evidence type="ECO:0000256" key="5">
    <source>
        <dbReference type="ARBA" id="ARBA00022833"/>
    </source>
</evidence>
<keyword evidence="8" id="KW-1185">Reference proteome</keyword>
<dbReference type="InterPro" id="IPR001279">
    <property type="entry name" value="Metallo-B-lactamas"/>
</dbReference>
<sequence>MKPMKLRNWLALGGFTVGFIGAAVVISSFLPHPFVPEHIAEQKGDLLPPVATLPDIEVSFLRCGSVVVPEWLTVRGKLSTASHRVAHSAVLIKHPRGTFLYDTGLCTDLPLFMMDQSFFFEQTLGRYELEQSIGSHLERLHLTPGDLDFAVLSHLHWDHVAGIPDLPGVPLWINRVEFHAASQSRLDKNEHLVRRLLCRNSIELLDFTGPAYAGFRSSYDIFKDGSLVLVPLPGHTPGQVGLFIRRAHGSSLFIVGDAAWSIDNYAIPATMHPWFWSLVTSDDVTAKQTLIDLYHLSHQHPEIAIIGMHDAQMQEAFMLTEQARQKIHSI</sequence>
<dbReference type="Gene3D" id="3.60.15.10">
    <property type="entry name" value="Ribonuclease Z/Hydroxyacylglutathione hydrolase-like"/>
    <property type="match status" value="1"/>
</dbReference>
<keyword evidence="4 7" id="KW-0378">Hydrolase</keyword>
<dbReference type="SUPFAM" id="SSF56281">
    <property type="entry name" value="Metallo-hydrolase/oxidoreductase"/>
    <property type="match status" value="1"/>
</dbReference>
<evidence type="ECO:0000256" key="1">
    <source>
        <dbReference type="ARBA" id="ARBA00001947"/>
    </source>
</evidence>
<dbReference type="RefSeq" id="WP_172632036.1">
    <property type="nucleotide sequence ID" value="NZ_BIXY01000026.1"/>
</dbReference>
<comment type="cofactor">
    <cofactor evidence="1">
        <name>Zn(2+)</name>
        <dbReference type="ChEBI" id="CHEBI:29105"/>
    </cofactor>
</comment>
<proteinExistence type="inferred from homology"/>
<reference evidence="7 8" key="1">
    <citation type="submission" date="2019-01" db="EMBL/GenBank/DDBJ databases">
        <title>Draft genome sequence of Dictyobacter sp. Uno17.</title>
        <authorList>
            <person name="Wang C.M."/>
            <person name="Zheng Y."/>
            <person name="Sakai Y."/>
            <person name="Abe K."/>
            <person name="Yokota A."/>
            <person name="Yabe S."/>
        </authorList>
    </citation>
    <scope>NUCLEOTIDE SEQUENCE [LARGE SCALE GENOMIC DNA]</scope>
    <source>
        <strain evidence="7 8">Uno17</strain>
    </source>
</reference>
<protein>
    <submittedName>
        <fullName evidence="7">MBL fold metallo-hydrolase</fullName>
    </submittedName>
</protein>
<comment type="similarity">
    <text evidence="2">Belongs to the metallo-beta-lactamase superfamily.</text>
</comment>
<keyword evidence="5" id="KW-0862">Zinc</keyword>
<dbReference type="GO" id="GO:0046872">
    <property type="term" value="F:metal ion binding"/>
    <property type="evidence" value="ECO:0007669"/>
    <property type="project" value="UniProtKB-KW"/>
</dbReference>
<evidence type="ECO:0000313" key="7">
    <source>
        <dbReference type="EMBL" id="GCF08558.1"/>
    </source>
</evidence>
<dbReference type="Proteomes" id="UP000322530">
    <property type="component" value="Unassembled WGS sequence"/>
</dbReference>
<dbReference type="PANTHER" id="PTHR42978">
    <property type="entry name" value="QUORUM-QUENCHING LACTONASE YTNP-RELATED-RELATED"/>
    <property type="match status" value="1"/>
</dbReference>
<dbReference type="CDD" id="cd07730">
    <property type="entry name" value="metallo-hydrolase-like_MBL-fold"/>
    <property type="match status" value="1"/>
</dbReference>
<evidence type="ECO:0000256" key="3">
    <source>
        <dbReference type="ARBA" id="ARBA00022723"/>
    </source>
</evidence>
<organism evidence="7 8">
    <name type="scientific">Dictyobacter arantiisoli</name>
    <dbReference type="NCBI Taxonomy" id="2014874"/>
    <lineage>
        <taxon>Bacteria</taxon>
        <taxon>Bacillati</taxon>
        <taxon>Chloroflexota</taxon>
        <taxon>Ktedonobacteria</taxon>
        <taxon>Ktedonobacterales</taxon>
        <taxon>Dictyobacteraceae</taxon>
        <taxon>Dictyobacter</taxon>
    </lineage>
</organism>
<keyword evidence="3" id="KW-0479">Metal-binding</keyword>
<dbReference type="AlphaFoldDB" id="A0A5A5TAY0"/>
<dbReference type="Pfam" id="PF00753">
    <property type="entry name" value="Lactamase_B"/>
    <property type="match status" value="1"/>
</dbReference>
<dbReference type="InterPro" id="IPR036866">
    <property type="entry name" value="RibonucZ/Hydroxyglut_hydro"/>
</dbReference>
<comment type="caution">
    <text evidence="7">The sequence shown here is derived from an EMBL/GenBank/DDBJ whole genome shotgun (WGS) entry which is preliminary data.</text>
</comment>
<dbReference type="InterPro" id="IPR051013">
    <property type="entry name" value="MBL_superfamily_lactonases"/>
</dbReference>
<name>A0A5A5TAY0_9CHLR</name>
<accession>A0A5A5TAY0</accession>
<gene>
    <name evidence="7" type="ORF">KDI_21220</name>
</gene>
<dbReference type="SMART" id="SM00849">
    <property type="entry name" value="Lactamase_B"/>
    <property type="match status" value="1"/>
</dbReference>